<dbReference type="PANTHER" id="PTHR22990">
    <property type="entry name" value="F-BOX ONLY PROTEIN"/>
    <property type="match status" value="1"/>
</dbReference>
<keyword evidence="2" id="KW-0732">Signal</keyword>
<sequence length="535" mass="56282">MAALPRVVLGLCLLSLAPVAVAQLKARPGDNLAALVRQVPEGGTLELAAGEYRLLASLHLNQSISLVGAGRDRTRIVSSAPGSLMRFDGTGRLVIKGISFVHQGQLPAEVLVIEGGLFDIQDARFSGGAFDGGDSLGGDGLWVRGGARGTIVGSEFSGNALYGLEVADQAQVLLENNRFGDNGHAGLAVFDAGGGRALRNVLEQNRRYGAIFADNSFMVLQESVVQGNRVGLYYRGAAGGVARRNTVQNNRSSGIEVDEQAIPRLESNSIRGNQASGIAYEGMAGGVALGNLVEENRNHGVQVALQAAPAVQNNLLRRNRGAGLLVSGHSALVVRGNTVEDNGTSGIVVAERAEPTLEDNTIRANQASGIAFQQNAAGVARRNLIEGNREHGIKVLDQASPRLEDNIIRGNALEPIFNRPRTPGAPHGGWASGHMACDLGLWLLGQPLQGFGQRQVPALVAQLQVVGDGQVRRDRPGIYAAIGLERQAAADLQARAVHELNEEGRGVGHPRSLLADHHPALAELDVGGEVLRSRS</sequence>
<dbReference type="SUPFAM" id="SSF51126">
    <property type="entry name" value="Pectin lyase-like"/>
    <property type="match status" value="2"/>
</dbReference>
<dbReference type="Pfam" id="PF13229">
    <property type="entry name" value="Beta_helix"/>
    <property type="match status" value="2"/>
</dbReference>
<evidence type="ECO:0000313" key="5">
    <source>
        <dbReference type="Proteomes" id="UP000265341"/>
    </source>
</evidence>
<comment type="caution">
    <text evidence="4">The sequence shown here is derived from an EMBL/GenBank/DDBJ whole genome shotgun (WGS) entry which is preliminary data.</text>
</comment>
<keyword evidence="1" id="KW-0677">Repeat</keyword>
<evidence type="ECO:0000256" key="2">
    <source>
        <dbReference type="SAM" id="SignalP"/>
    </source>
</evidence>
<reference evidence="4 5" key="1">
    <citation type="submission" date="2018-08" db="EMBL/GenBank/DDBJ databases">
        <title>Meiothermus roseus NBRC 110900 genome sequencing project.</title>
        <authorList>
            <person name="Da Costa M.S."/>
            <person name="Albuquerque L."/>
            <person name="Raposo P."/>
            <person name="Froufe H.J.C."/>
            <person name="Barroso C.S."/>
            <person name="Egas C."/>
        </authorList>
    </citation>
    <scope>NUCLEOTIDE SEQUENCE [LARGE SCALE GENOMIC DNA]</scope>
    <source>
        <strain evidence="4 5">NBRC 110900</strain>
    </source>
</reference>
<dbReference type="SMART" id="SM00722">
    <property type="entry name" value="CASH"/>
    <property type="match status" value="2"/>
</dbReference>
<dbReference type="SMART" id="SM00710">
    <property type="entry name" value="PbH1"/>
    <property type="match status" value="11"/>
</dbReference>
<dbReference type="InterPro" id="IPR011050">
    <property type="entry name" value="Pectin_lyase_fold/virulence"/>
</dbReference>
<dbReference type="InterPro" id="IPR006626">
    <property type="entry name" value="PbH1"/>
</dbReference>
<proteinExistence type="predicted"/>
<name>A0A399ERI0_9DEIN</name>
<accession>A0A399ERI0</accession>
<feature type="chain" id="PRO_5017232480" evidence="2">
    <location>
        <begin position="23"/>
        <end position="535"/>
    </location>
</feature>
<feature type="signal peptide" evidence="2">
    <location>
        <begin position="1"/>
        <end position="22"/>
    </location>
</feature>
<organism evidence="4 5">
    <name type="scientific">Calidithermus roseus</name>
    <dbReference type="NCBI Taxonomy" id="1644118"/>
    <lineage>
        <taxon>Bacteria</taxon>
        <taxon>Thermotogati</taxon>
        <taxon>Deinococcota</taxon>
        <taxon>Deinococci</taxon>
        <taxon>Thermales</taxon>
        <taxon>Thermaceae</taxon>
        <taxon>Calidithermus</taxon>
    </lineage>
</organism>
<evidence type="ECO:0000259" key="3">
    <source>
        <dbReference type="SMART" id="SM00722"/>
    </source>
</evidence>
<evidence type="ECO:0000313" key="4">
    <source>
        <dbReference type="EMBL" id="RIH86130.1"/>
    </source>
</evidence>
<gene>
    <name evidence="4" type="ORF">Mrose_01904</name>
</gene>
<feature type="domain" description="Carbohydrate-binding/sugar hydrolysis" evidence="3">
    <location>
        <begin position="307"/>
        <end position="419"/>
    </location>
</feature>
<evidence type="ECO:0000256" key="1">
    <source>
        <dbReference type="ARBA" id="ARBA00022737"/>
    </source>
</evidence>
<keyword evidence="5" id="KW-1185">Reference proteome</keyword>
<dbReference type="InterPro" id="IPR012334">
    <property type="entry name" value="Pectin_lyas_fold"/>
</dbReference>
<dbReference type="OrthoDB" id="148637at2"/>
<feature type="domain" description="Carbohydrate-binding/sugar hydrolysis" evidence="3">
    <location>
        <begin position="155"/>
        <end position="304"/>
    </location>
</feature>
<dbReference type="InterPro" id="IPR039448">
    <property type="entry name" value="Beta_helix"/>
</dbReference>
<dbReference type="Proteomes" id="UP000265341">
    <property type="component" value="Unassembled WGS sequence"/>
</dbReference>
<dbReference type="InterPro" id="IPR051550">
    <property type="entry name" value="SCF-Subunits/Alg-Epimerases"/>
</dbReference>
<dbReference type="Gene3D" id="2.160.20.10">
    <property type="entry name" value="Single-stranded right-handed beta-helix, Pectin lyase-like"/>
    <property type="match status" value="2"/>
</dbReference>
<dbReference type="InterPro" id="IPR006633">
    <property type="entry name" value="Carb-bd_sugar_hydrolysis-dom"/>
</dbReference>
<dbReference type="PANTHER" id="PTHR22990:SF15">
    <property type="entry name" value="F-BOX ONLY PROTEIN 10"/>
    <property type="match status" value="1"/>
</dbReference>
<dbReference type="EMBL" id="QWLA01000033">
    <property type="protein sequence ID" value="RIH86130.1"/>
    <property type="molecule type" value="Genomic_DNA"/>
</dbReference>
<protein>
    <submittedName>
        <fullName evidence="4">Parallel beta-helix repeat protein</fullName>
    </submittedName>
</protein>
<dbReference type="AlphaFoldDB" id="A0A399ERI0"/>